<dbReference type="EMBL" id="FWXI01000011">
    <property type="protein sequence ID" value="SMC88111.1"/>
    <property type="molecule type" value="Genomic_DNA"/>
</dbReference>
<dbReference type="CDD" id="cd00613">
    <property type="entry name" value="GDC-P"/>
    <property type="match status" value="1"/>
</dbReference>
<dbReference type="OrthoDB" id="9771867at2"/>
<dbReference type="NCBIfam" id="NF001696">
    <property type="entry name" value="PRK00451.1"/>
    <property type="match status" value="1"/>
</dbReference>
<keyword evidence="7" id="KW-1185">Reference proteome</keyword>
<reference evidence="6 7" key="1">
    <citation type="submission" date="2017-04" db="EMBL/GenBank/DDBJ databases">
        <authorList>
            <person name="Afonso C.L."/>
            <person name="Miller P.J."/>
            <person name="Scott M.A."/>
            <person name="Spackman E."/>
            <person name="Goraichik I."/>
            <person name="Dimitrov K.M."/>
            <person name="Suarez D.L."/>
            <person name="Swayne D.E."/>
        </authorList>
    </citation>
    <scope>NUCLEOTIDE SEQUENCE [LARGE SCALE GENOMIC DNA]</scope>
    <source>
        <strain evidence="6 7">DSM 5090</strain>
    </source>
</reference>
<evidence type="ECO:0000256" key="4">
    <source>
        <dbReference type="HAMAP-Rule" id="MF_00712"/>
    </source>
</evidence>
<evidence type="ECO:0000256" key="1">
    <source>
        <dbReference type="ARBA" id="ARBA00003788"/>
    </source>
</evidence>
<evidence type="ECO:0000313" key="7">
    <source>
        <dbReference type="Proteomes" id="UP000192738"/>
    </source>
</evidence>
<evidence type="ECO:0000256" key="2">
    <source>
        <dbReference type="ARBA" id="ARBA00023002"/>
    </source>
</evidence>
<keyword evidence="2 4" id="KW-0560">Oxidoreductase</keyword>
<dbReference type="InterPro" id="IPR020581">
    <property type="entry name" value="GDC_P"/>
</dbReference>
<dbReference type="Pfam" id="PF02347">
    <property type="entry name" value="GDC-P"/>
    <property type="match status" value="1"/>
</dbReference>
<sequence>MQWSYLPHTADDRKAMLAAIGVNKVSDLLADIPADLLMSRPLALPEAMSEPELAAHLAGLAGNNASVDEYTCFLGAGAYDHYIPSVVDHVLRRSEFYTAYTQYQPEISQGYLQALWEYQSLICELTGMAVANASLYDGGTGLAEAAMMAASTGRTEFLVAKTVHPHYRAVLNTYAIDRGYTISEIGYRDGQLDTNELQSKLSKTVAAVIMQTPNFFGCIEDVKAVAAMAHDQGALMITAVDPISLGLLEAPGKLGADIVVGEGQSLGIPMSYGGPYLGFFAATEKLMRKMPGRIVGQTVDHEGNRGFVLTLQAREQHIRREKATSNICSNEALCALAAAVYLNTVGKAGFKQVAALSLNKAHYAYKQLTELKGCETVFGAPFFKEFVVRLNKPVGEVNKQLLADKIIGGLDLGKYYPELAGCMLVAVTEKRSREEIDRLSARLGAMV</sequence>
<gene>
    <name evidence="4" type="primary">gcvPA</name>
    <name evidence="6" type="ORF">SAMN04488500_111101</name>
</gene>
<evidence type="ECO:0000256" key="3">
    <source>
        <dbReference type="ARBA" id="ARBA00049026"/>
    </source>
</evidence>
<evidence type="ECO:0000313" key="6">
    <source>
        <dbReference type="EMBL" id="SMC88111.1"/>
    </source>
</evidence>
<dbReference type="PANTHER" id="PTHR42806">
    <property type="entry name" value="GLYCINE CLEAVAGE SYSTEM P-PROTEIN"/>
    <property type="match status" value="1"/>
</dbReference>
<dbReference type="GO" id="GO:0019464">
    <property type="term" value="P:glycine decarboxylation via glycine cleavage system"/>
    <property type="evidence" value="ECO:0007669"/>
    <property type="project" value="UniProtKB-UniRule"/>
</dbReference>
<dbReference type="STRING" id="112901.SAMN04488500_111101"/>
<dbReference type="EC" id="1.4.4.2" evidence="4"/>
<dbReference type="PIRSF" id="PIRSF006815">
    <property type="entry name" value="GcvPA"/>
    <property type="match status" value="1"/>
</dbReference>
<protein>
    <recommendedName>
        <fullName evidence="4">Probable glycine dehydrogenase (decarboxylating) subunit 1</fullName>
        <ecNumber evidence="4">1.4.4.2</ecNumber>
    </recommendedName>
    <alternativeName>
        <fullName evidence="4">Glycine cleavage system P-protein subunit 1</fullName>
    </alternativeName>
    <alternativeName>
        <fullName evidence="4">Glycine decarboxylase subunit 1</fullName>
    </alternativeName>
    <alternativeName>
        <fullName evidence="4">Glycine dehydrogenase (aminomethyl-transferring) subunit 1</fullName>
    </alternativeName>
</protein>
<name>A0A1W2CSC1_9FIRM</name>
<dbReference type="PANTHER" id="PTHR42806:SF1">
    <property type="entry name" value="GLYCINE DEHYDROGENASE (DECARBOXYLATING)"/>
    <property type="match status" value="1"/>
</dbReference>
<comment type="catalytic activity">
    <reaction evidence="3 4">
        <text>N(6)-[(R)-lipoyl]-L-lysyl-[glycine-cleavage complex H protein] + glycine + H(+) = N(6)-[(R)-S(8)-aminomethyldihydrolipoyl]-L-lysyl-[glycine-cleavage complex H protein] + CO2</text>
        <dbReference type="Rhea" id="RHEA:24304"/>
        <dbReference type="Rhea" id="RHEA-COMP:10494"/>
        <dbReference type="Rhea" id="RHEA-COMP:10495"/>
        <dbReference type="ChEBI" id="CHEBI:15378"/>
        <dbReference type="ChEBI" id="CHEBI:16526"/>
        <dbReference type="ChEBI" id="CHEBI:57305"/>
        <dbReference type="ChEBI" id="CHEBI:83099"/>
        <dbReference type="ChEBI" id="CHEBI:83143"/>
        <dbReference type="EC" id="1.4.4.2"/>
    </reaction>
</comment>
<dbReference type="Gene3D" id="3.90.1150.10">
    <property type="entry name" value="Aspartate Aminotransferase, domain 1"/>
    <property type="match status" value="1"/>
</dbReference>
<feature type="domain" description="Glycine cleavage system P-protein N-terminal" evidence="5">
    <location>
        <begin position="4"/>
        <end position="440"/>
    </location>
</feature>
<comment type="subunit">
    <text evidence="4">The glycine cleavage system is composed of four proteins: P, T, L and H. In this organism, the P 'protein' is a heterodimer of two subunits.</text>
</comment>
<dbReference type="SUPFAM" id="SSF53383">
    <property type="entry name" value="PLP-dependent transferases"/>
    <property type="match status" value="1"/>
</dbReference>
<dbReference type="InterPro" id="IPR049315">
    <property type="entry name" value="GDC-P_N"/>
</dbReference>
<dbReference type="GO" id="GO:0004375">
    <property type="term" value="F:glycine dehydrogenase (decarboxylating) activity"/>
    <property type="evidence" value="ECO:0007669"/>
    <property type="project" value="UniProtKB-EC"/>
</dbReference>
<dbReference type="InterPro" id="IPR015424">
    <property type="entry name" value="PyrdxlP-dep_Trfase"/>
</dbReference>
<accession>A0A1W2CSC1</accession>
<dbReference type="InterPro" id="IPR023010">
    <property type="entry name" value="GcvPA"/>
</dbReference>
<dbReference type="InterPro" id="IPR015421">
    <property type="entry name" value="PyrdxlP-dep_Trfase_major"/>
</dbReference>
<proteinExistence type="inferred from homology"/>
<dbReference type="HAMAP" id="MF_00712">
    <property type="entry name" value="GcvPA"/>
    <property type="match status" value="1"/>
</dbReference>
<dbReference type="GO" id="GO:0009116">
    <property type="term" value="P:nucleoside metabolic process"/>
    <property type="evidence" value="ECO:0007669"/>
    <property type="project" value="InterPro"/>
</dbReference>
<evidence type="ECO:0000259" key="5">
    <source>
        <dbReference type="Pfam" id="PF02347"/>
    </source>
</evidence>
<organism evidence="6 7">
    <name type="scientific">Sporomusa malonica</name>
    <dbReference type="NCBI Taxonomy" id="112901"/>
    <lineage>
        <taxon>Bacteria</taxon>
        <taxon>Bacillati</taxon>
        <taxon>Bacillota</taxon>
        <taxon>Negativicutes</taxon>
        <taxon>Selenomonadales</taxon>
        <taxon>Sporomusaceae</taxon>
        <taxon>Sporomusa</taxon>
    </lineage>
</organism>
<dbReference type="AlphaFoldDB" id="A0A1W2CSC1"/>
<comment type="similarity">
    <text evidence="4">Belongs to the GcvP family. N-terminal subunit subfamily.</text>
</comment>
<comment type="function">
    <text evidence="1 4">The glycine cleavage system catalyzes the degradation of glycine. The P protein binds the alpha-amino group of glycine through its pyridoxal phosphate cofactor; CO(2) is released and the remaining methylamine moiety is then transferred to the lipoamide cofactor of the H protein.</text>
</comment>
<dbReference type="InterPro" id="IPR015422">
    <property type="entry name" value="PyrdxlP-dep_Trfase_small"/>
</dbReference>
<dbReference type="Gene3D" id="3.40.640.10">
    <property type="entry name" value="Type I PLP-dependent aspartate aminotransferase-like (Major domain)"/>
    <property type="match status" value="1"/>
</dbReference>
<dbReference type="RefSeq" id="WP_084576337.1">
    <property type="nucleotide sequence ID" value="NZ_CP155572.1"/>
</dbReference>
<dbReference type="Proteomes" id="UP000192738">
    <property type="component" value="Unassembled WGS sequence"/>
</dbReference>